<protein>
    <submittedName>
        <fullName evidence="9">Outer membrane efflux protein</fullName>
    </submittedName>
</protein>
<evidence type="ECO:0000313" key="10">
    <source>
        <dbReference type="Proteomes" id="UP000008721"/>
    </source>
</evidence>
<comment type="similarity">
    <text evidence="2">Belongs to the outer membrane factor (OMF) (TC 1.B.17) family.</text>
</comment>
<evidence type="ECO:0000313" key="9">
    <source>
        <dbReference type="EMBL" id="ADR33508.1"/>
    </source>
</evidence>
<dbReference type="GO" id="GO:0015288">
    <property type="term" value="F:porin activity"/>
    <property type="evidence" value="ECO:0007669"/>
    <property type="project" value="TreeGrafter"/>
</dbReference>
<proteinExistence type="inferred from homology"/>
<feature type="chain" id="PRO_5005673821" evidence="8">
    <location>
        <begin position="20"/>
        <end position="403"/>
    </location>
</feature>
<keyword evidence="4" id="KW-1134">Transmembrane beta strand</keyword>
<keyword evidence="7" id="KW-0998">Cell outer membrane</keyword>
<evidence type="ECO:0000256" key="3">
    <source>
        <dbReference type="ARBA" id="ARBA00022448"/>
    </source>
</evidence>
<dbReference type="GO" id="GO:1990281">
    <property type="term" value="C:efflux pump complex"/>
    <property type="evidence" value="ECO:0007669"/>
    <property type="project" value="TreeGrafter"/>
</dbReference>
<dbReference type="SUPFAM" id="SSF56954">
    <property type="entry name" value="Outer membrane efflux proteins (OEP)"/>
    <property type="match status" value="1"/>
</dbReference>
<comment type="subcellular location">
    <subcellularLocation>
        <location evidence="1">Cell outer membrane</location>
    </subcellularLocation>
</comment>
<dbReference type="AlphaFoldDB" id="E4U1Z0"/>
<evidence type="ECO:0000256" key="8">
    <source>
        <dbReference type="SAM" id="SignalP"/>
    </source>
</evidence>
<keyword evidence="6" id="KW-0472">Membrane</keyword>
<dbReference type="eggNOG" id="COG1538">
    <property type="taxonomic scope" value="Bacteria"/>
</dbReference>
<name>E4U1Z0_SULKY</name>
<dbReference type="PANTHER" id="PTHR30026:SF20">
    <property type="entry name" value="OUTER MEMBRANE PROTEIN TOLC"/>
    <property type="match status" value="1"/>
</dbReference>
<dbReference type="EMBL" id="CP002355">
    <property type="protein sequence ID" value="ADR33508.1"/>
    <property type="molecule type" value="Genomic_DNA"/>
</dbReference>
<organism evidence="9 10">
    <name type="scientific">Sulfuricurvum kujiense (strain ATCC BAA-921 / DSM 16994 / JCM 11577 / YK-1)</name>
    <dbReference type="NCBI Taxonomy" id="709032"/>
    <lineage>
        <taxon>Bacteria</taxon>
        <taxon>Pseudomonadati</taxon>
        <taxon>Campylobacterota</taxon>
        <taxon>Epsilonproteobacteria</taxon>
        <taxon>Campylobacterales</taxon>
        <taxon>Sulfurimonadaceae</taxon>
        <taxon>Sulfuricurvum</taxon>
    </lineage>
</organism>
<evidence type="ECO:0000256" key="6">
    <source>
        <dbReference type="ARBA" id="ARBA00023136"/>
    </source>
</evidence>
<sequence>MKSLYYFSFLLLFVSLNSASGDDLSLLSEPKQSLLRYEKENIDAEHEKLRTNWLSPINLSGSYSHNKSAQSDYHNDMTGISASVSQDIFRSGGITYQIEYADTKQQTRFIQLKQTIASLNSQIFNTLLNLKKSSYQLEQSDLRLKNKEIEIFIKRQLYDAGKVDITELNNALMEKSGELKTRSSLRTTLSQLRLELSKSSDIDPDNLILPTFSLIEKERFLNNQFDIAYVRSQSETLSHLYDVTRSTYLPSLTLNGTLGYQNYNAKELPTDYEGDYYTAGFTLNLPLTYNASATIQEAKAAYLKENAATADKARELEATYKQSLELIDNYKDVISITSQNLMLYDDLIKAIRAGVNAGVKTGYDLQTLNNTKSIEELEIKINEINIQLELTKLHFAITPSKEL</sequence>
<evidence type="ECO:0000256" key="7">
    <source>
        <dbReference type="ARBA" id="ARBA00023237"/>
    </source>
</evidence>
<keyword evidence="5" id="KW-0812">Transmembrane</keyword>
<feature type="signal peptide" evidence="8">
    <location>
        <begin position="1"/>
        <end position="19"/>
    </location>
</feature>
<evidence type="ECO:0000256" key="4">
    <source>
        <dbReference type="ARBA" id="ARBA00022452"/>
    </source>
</evidence>
<reference evidence="9 10" key="1">
    <citation type="journal article" date="2012" name="Stand. Genomic Sci.">
        <title>Complete genome sequence of the sulfur compounds oxidizing chemolithoautotroph Sulfuricurvum kujiense type strain (YK-1(T)).</title>
        <authorList>
            <person name="Han C."/>
            <person name="Kotsyurbenko O."/>
            <person name="Chertkov O."/>
            <person name="Held B."/>
            <person name="Lapidus A."/>
            <person name="Nolan M."/>
            <person name="Lucas S."/>
            <person name="Hammon N."/>
            <person name="Deshpande S."/>
            <person name="Cheng J.F."/>
            <person name="Tapia R."/>
            <person name="Goodwin L.A."/>
            <person name="Pitluck S."/>
            <person name="Liolios K."/>
            <person name="Pagani I."/>
            <person name="Ivanova N."/>
            <person name="Mavromatis K."/>
            <person name="Mikhailova N."/>
            <person name="Pati A."/>
            <person name="Chen A."/>
            <person name="Palaniappan K."/>
            <person name="Land M."/>
            <person name="Hauser L."/>
            <person name="Chang Y.J."/>
            <person name="Jeffries C.D."/>
            <person name="Brambilla E.M."/>
            <person name="Rohde M."/>
            <person name="Spring S."/>
            <person name="Sikorski J."/>
            <person name="Goker M."/>
            <person name="Woyke T."/>
            <person name="Bristow J."/>
            <person name="Eisen J.A."/>
            <person name="Markowitz V."/>
            <person name="Hugenholtz P."/>
            <person name="Kyrpides N.C."/>
            <person name="Klenk H.P."/>
            <person name="Detter J.C."/>
        </authorList>
    </citation>
    <scope>NUCLEOTIDE SEQUENCE [LARGE SCALE GENOMIC DNA]</scope>
    <source>
        <strain evidence="10">ATCC BAA-921 / DSM 16994 / JCM 11577 / YK-1</strain>
    </source>
</reference>
<dbReference type="Proteomes" id="UP000008721">
    <property type="component" value="Chromosome"/>
</dbReference>
<dbReference type="KEGG" id="sku:Sulku_0842"/>
<dbReference type="Pfam" id="PF02321">
    <property type="entry name" value="OEP"/>
    <property type="match status" value="2"/>
</dbReference>
<dbReference type="RefSeq" id="WP_013459705.1">
    <property type="nucleotide sequence ID" value="NC_014762.1"/>
</dbReference>
<keyword evidence="3" id="KW-0813">Transport</keyword>
<dbReference type="OrthoDB" id="5333622at2"/>
<keyword evidence="10" id="KW-1185">Reference proteome</keyword>
<dbReference type="STRING" id="709032.Sulku_0842"/>
<dbReference type="PANTHER" id="PTHR30026">
    <property type="entry name" value="OUTER MEMBRANE PROTEIN TOLC"/>
    <property type="match status" value="1"/>
</dbReference>
<gene>
    <name evidence="9" type="ordered locus">Sulku_0842</name>
</gene>
<dbReference type="Gene3D" id="1.20.1600.10">
    <property type="entry name" value="Outer membrane efflux proteins (OEP)"/>
    <property type="match status" value="1"/>
</dbReference>
<evidence type="ECO:0000256" key="1">
    <source>
        <dbReference type="ARBA" id="ARBA00004442"/>
    </source>
</evidence>
<dbReference type="GO" id="GO:0015562">
    <property type="term" value="F:efflux transmembrane transporter activity"/>
    <property type="evidence" value="ECO:0007669"/>
    <property type="project" value="InterPro"/>
</dbReference>
<keyword evidence="8" id="KW-0732">Signal</keyword>
<accession>E4U1Z0</accession>
<evidence type="ECO:0000256" key="5">
    <source>
        <dbReference type="ARBA" id="ARBA00022692"/>
    </source>
</evidence>
<dbReference type="GO" id="GO:0009279">
    <property type="term" value="C:cell outer membrane"/>
    <property type="evidence" value="ECO:0007669"/>
    <property type="project" value="UniProtKB-SubCell"/>
</dbReference>
<dbReference type="InterPro" id="IPR051906">
    <property type="entry name" value="TolC-like"/>
</dbReference>
<dbReference type="HOGENOM" id="CLU_057127_0_0_7"/>
<evidence type="ECO:0000256" key="2">
    <source>
        <dbReference type="ARBA" id="ARBA00007613"/>
    </source>
</evidence>
<dbReference type="InterPro" id="IPR003423">
    <property type="entry name" value="OMP_efflux"/>
</dbReference>